<dbReference type="SMART" id="SM00353">
    <property type="entry name" value="HLH"/>
    <property type="match status" value="1"/>
</dbReference>
<comment type="subcellular location">
    <subcellularLocation>
        <location evidence="1">Nucleus</location>
    </subcellularLocation>
</comment>
<feature type="non-terminal residue" evidence="8">
    <location>
        <position position="1"/>
    </location>
</feature>
<keyword evidence="3" id="KW-0238">DNA-binding</keyword>
<evidence type="ECO:0000256" key="4">
    <source>
        <dbReference type="ARBA" id="ARBA00023163"/>
    </source>
</evidence>
<comment type="caution">
    <text evidence="8">The sequence shown here is derived from an EMBL/GenBank/DDBJ whole genome shotgun (WGS) entry which is preliminary data.</text>
</comment>
<dbReference type="InterPro" id="IPR051358">
    <property type="entry name" value="TF_AMS/ICE1/BHLH6-like"/>
</dbReference>
<evidence type="ECO:0000313" key="9">
    <source>
        <dbReference type="Proteomes" id="UP000824890"/>
    </source>
</evidence>
<dbReference type="PANTHER" id="PTHR31945">
    <property type="entry name" value="TRANSCRIPTION FACTOR SCREAM2-RELATED"/>
    <property type="match status" value="1"/>
</dbReference>
<keyword evidence="6" id="KW-1133">Transmembrane helix</keyword>
<dbReference type="Proteomes" id="UP000824890">
    <property type="component" value="Unassembled WGS sequence"/>
</dbReference>
<dbReference type="InterPro" id="IPR054502">
    <property type="entry name" value="bHLH-TF_ACT-like_plant"/>
</dbReference>
<dbReference type="EMBL" id="JAGKQM010000014">
    <property type="protein sequence ID" value="KAH0885621.1"/>
    <property type="molecule type" value="Genomic_DNA"/>
</dbReference>
<evidence type="ECO:0000256" key="6">
    <source>
        <dbReference type="SAM" id="Phobius"/>
    </source>
</evidence>
<sequence length="306" mass="33964">HQTIDSIFFSFLFSLFFFFSLVFSVSSFSIDTSQPSFLTSNNNSCLLNVPNSDTNPFDNAFDFGSDSCFLSQGFGLLTQLRNRDLSSVPDFLSSPENNNSTTLYGGGGGFTPSDSQGFTSLAKVLKPLEVLASSGAQPTLFQITSRCLQRRKKLNDRLYMLRSIFPKISKMDRASILGDAIDYLKELLQRINDLHNELESTPTPPGSLPPTPSSFHPLTPTTHTLSFLVKEELREGRAVNIHMFCGRRPGLLLATMKALDNLGLDVQQAVISCFNGFALDVFRAEVRILASSYTFSLNSLRFFTRV</sequence>
<keyword evidence="6" id="KW-0812">Transmembrane</keyword>
<gene>
    <name evidence="8" type="ORF">HID58_061717</name>
</gene>
<feature type="domain" description="BHLH" evidence="7">
    <location>
        <begin position="138"/>
        <end position="187"/>
    </location>
</feature>
<evidence type="ECO:0000256" key="2">
    <source>
        <dbReference type="ARBA" id="ARBA00023015"/>
    </source>
</evidence>
<proteinExistence type="predicted"/>
<name>A0ABQ8A0A6_BRANA</name>
<dbReference type="SUPFAM" id="SSF47459">
    <property type="entry name" value="HLH, helix-loop-helix DNA-binding domain"/>
    <property type="match status" value="1"/>
</dbReference>
<evidence type="ECO:0000256" key="1">
    <source>
        <dbReference type="ARBA" id="ARBA00004123"/>
    </source>
</evidence>
<dbReference type="PROSITE" id="PS50888">
    <property type="entry name" value="BHLH"/>
    <property type="match status" value="1"/>
</dbReference>
<keyword evidence="4" id="KW-0804">Transcription</keyword>
<accession>A0ABQ8A0A6</accession>
<dbReference type="Pfam" id="PF22754">
    <property type="entry name" value="bHLH-TF_ACT-like_plant"/>
    <property type="match status" value="1"/>
</dbReference>
<organism evidence="8 9">
    <name type="scientific">Brassica napus</name>
    <name type="common">Rape</name>
    <dbReference type="NCBI Taxonomy" id="3708"/>
    <lineage>
        <taxon>Eukaryota</taxon>
        <taxon>Viridiplantae</taxon>
        <taxon>Streptophyta</taxon>
        <taxon>Embryophyta</taxon>
        <taxon>Tracheophyta</taxon>
        <taxon>Spermatophyta</taxon>
        <taxon>Magnoliopsida</taxon>
        <taxon>eudicotyledons</taxon>
        <taxon>Gunneridae</taxon>
        <taxon>Pentapetalae</taxon>
        <taxon>rosids</taxon>
        <taxon>malvids</taxon>
        <taxon>Brassicales</taxon>
        <taxon>Brassicaceae</taxon>
        <taxon>Brassiceae</taxon>
        <taxon>Brassica</taxon>
    </lineage>
</organism>
<keyword evidence="6" id="KW-0472">Membrane</keyword>
<dbReference type="Pfam" id="PF00010">
    <property type="entry name" value="HLH"/>
    <property type="match status" value="1"/>
</dbReference>
<keyword evidence="5" id="KW-0539">Nucleus</keyword>
<keyword evidence="9" id="KW-1185">Reference proteome</keyword>
<dbReference type="CDD" id="cd04873">
    <property type="entry name" value="ACT_UUR-ACR-like"/>
    <property type="match status" value="1"/>
</dbReference>
<dbReference type="CDD" id="cd11443">
    <property type="entry name" value="bHLH_AtAMS_like"/>
    <property type="match status" value="1"/>
</dbReference>
<dbReference type="InterPro" id="IPR011598">
    <property type="entry name" value="bHLH_dom"/>
</dbReference>
<evidence type="ECO:0000256" key="3">
    <source>
        <dbReference type="ARBA" id="ARBA00023125"/>
    </source>
</evidence>
<keyword evidence="2" id="KW-0805">Transcription regulation</keyword>
<evidence type="ECO:0000259" key="7">
    <source>
        <dbReference type="PROSITE" id="PS50888"/>
    </source>
</evidence>
<reference evidence="8 9" key="1">
    <citation type="submission" date="2021-05" db="EMBL/GenBank/DDBJ databases">
        <title>Genome Assembly of Synthetic Allotetraploid Brassica napus Reveals Homoeologous Exchanges between Subgenomes.</title>
        <authorList>
            <person name="Davis J.T."/>
        </authorList>
    </citation>
    <scope>NUCLEOTIDE SEQUENCE [LARGE SCALE GENOMIC DNA]</scope>
    <source>
        <strain evidence="9">cv. Da-Ae</strain>
        <tissue evidence="8">Seedling</tissue>
    </source>
</reference>
<evidence type="ECO:0000313" key="8">
    <source>
        <dbReference type="EMBL" id="KAH0885621.1"/>
    </source>
</evidence>
<feature type="transmembrane region" description="Helical" evidence="6">
    <location>
        <begin position="7"/>
        <end position="30"/>
    </location>
</feature>
<protein>
    <recommendedName>
        <fullName evidence="7">BHLH domain-containing protein</fullName>
    </recommendedName>
</protein>
<dbReference type="Gene3D" id="4.10.280.10">
    <property type="entry name" value="Helix-loop-helix DNA-binding domain"/>
    <property type="match status" value="1"/>
</dbReference>
<dbReference type="PANTHER" id="PTHR31945:SF82">
    <property type="entry name" value="TRANSCRIPTION FACTOR ICE1"/>
    <property type="match status" value="1"/>
</dbReference>
<dbReference type="InterPro" id="IPR036638">
    <property type="entry name" value="HLH_DNA-bd_sf"/>
</dbReference>
<evidence type="ECO:0000256" key="5">
    <source>
        <dbReference type="ARBA" id="ARBA00023242"/>
    </source>
</evidence>